<dbReference type="STRING" id="204669.Acid345_4503"/>
<gene>
    <name evidence="1" type="ordered locus">Acid345_4503</name>
</gene>
<proteinExistence type="predicted"/>
<dbReference type="SUPFAM" id="SSF50998">
    <property type="entry name" value="Quinoprotein alcohol dehydrogenase-like"/>
    <property type="match status" value="1"/>
</dbReference>
<keyword evidence="2" id="KW-1185">Reference proteome</keyword>
<dbReference type="AlphaFoldDB" id="Q1IHZ7"/>
<dbReference type="InterPro" id="IPR011047">
    <property type="entry name" value="Quinoprotein_ADH-like_sf"/>
</dbReference>
<reference evidence="1 2" key="1">
    <citation type="journal article" date="2009" name="Appl. Environ. Microbiol.">
        <title>Three genomes from the phylum Acidobacteria provide insight into the lifestyles of these microorganisms in soils.</title>
        <authorList>
            <person name="Ward N.L."/>
            <person name="Challacombe J.F."/>
            <person name="Janssen P.H."/>
            <person name="Henrissat B."/>
            <person name="Coutinho P.M."/>
            <person name="Wu M."/>
            <person name="Xie G."/>
            <person name="Haft D.H."/>
            <person name="Sait M."/>
            <person name="Badger J."/>
            <person name="Barabote R.D."/>
            <person name="Bradley B."/>
            <person name="Brettin T.S."/>
            <person name="Brinkac L.M."/>
            <person name="Bruce D."/>
            <person name="Creasy T."/>
            <person name="Daugherty S.C."/>
            <person name="Davidsen T.M."/>
            <person name="DeBoy R.T."/>
            <person name="Detter J.C."/>
            <person name="Dodson R.J."/>
            <person name="Durkin A.S."/>
            <person name="Ganapathy A."/>
            <person name="Gwinn-Giglio M."/>
            <person name="Han C.S."/>
            <person name="Khouri H."/>
            <person name="Kiss H."/>
            <person name="Kothari S.P."/>
            <person name="Madupu R."/>
            <person name="Nelson K.E."/>
            <person name="Nelson W.C."/>
            <person name="Paulsen I."/>
            <person name="Penn K."/>
            <person name="Ren Q."/>
            <person name="Rosovitz M.J."/>
            <person name="Selengut J.D."/>
            <person name="Shrivastava S."/>
            <person name="Sullivan S.A."/>
            <person name="Tapia R."/>
            <person name="Thompson L.S."/>
            <person name="Watkins K.L."/>
            <person name="Yang Q."/>
            <person name="Yu C."/>
            <person name="Zafar N."/>
            <person name="Zhou L."/>
            <person name="Kuske C.R."/>
        </authorList>
    </citation>
    <scope>NUCLEOTIDE SEQUENCE [LARGE SCALE GENOMIC DNA]</scope>
    <source>
        <strain evidence="1 2">Ellin345</strain>
    </source>
</reference>
<protein>
    <recommendedName>
        <fullName evidence="3">WD-40 repeat protein</fullName>
    </recommendedName>
</protein>
<sequence>MRRLPLMIAVLVTALCALAGILYLRSRPRGVEIVCMAVDGHEIGLGLKDGTAVEISLQDGSFREERRIAHCSGDGMNALSYTSAHELVCSGEKLRTVSRGGALRDLPIPSSLSGGAFGSAAEFRGGLAVITATENILMIDASGGIEKQIGAHTALYGDVKASRDGKFLAASGHTPHVWSLDLLEEREFAHSDYTYGPVAFSDSRLYMGNQDGCVYEWSVGDWKAWPRICMESGTISQVSLSPDGTELAMAGREVVLLSTDTAKLGGRIPRDARGGLGFLDNSKVLTSTGSRVEMWECAAGVCTPKAAINVRP</sequence>
<organism evidence="1 2">
    <name type="scientific">Koribacter versatilis (strain Ellin345)</name>
    <dbReference type="NCBI Taxonomy" id="204669"/>
    <lineage>
        <taxon>Bacteria</taxon>
        <taxon>Pseudomonadati</taxon>
        <taxon>Acidobacteriota</taxon>
        <taxon>Terriglobia</taxon>
        <taxon>Terriglobales</taxon>
        <taxon>Candidatus Korobacteraceae</taxon>
        <taxon>Candidatus Korobacter</taxon>
    </lineage>
</organism>
<dbReference type="RefSeq" id="WP_011525300.1">
    <property type="nucleotide sequence ID" value="NC_008009.1"/>
</dbReference>
<dbReference type="OrthoDB" id="414967at2"/>
<name>Q1IHZ7_KORVE</name>
<dbReference type="EnsemblBacteria" id="ABF43503">
    <property type="protein sequence ID" value="ABF43503"/>
    <property type="gene ID" value="Acid345_4503"/>
</dbReference>
<dbReference type="Proteomes" id="UP000002432">
    <property type="component" value="Chromosome"/>
</dbReference>
<accession>Q1IHZ7</accession>
<evidence type="ECO:0000313" key="1">
    <source>
        <dbReference type="EMBL" id="ABF43503.1"/>
    </source>
</evidence>
<dbReference type="EMBL" id="CP000360">
    <property type="protein sequence ID" value="ABF43503.1"/>
    <property type="molecule type" value="Genomic_DNA"/>
</dbReference>
<dbReference type="InterPro" id="IPR015943">
    <property type="entry name" value="WD40/YVTN_repeat-like_dom_sf"/>
</dbReference>
<dbReference type="HOGENOM" id="CLU_890765_0_0_0"/>
<evidence type="ECO:0008006" key="3">
    <source>
        <dbReference type="Google" id="ProtNLM"/>
    </source>
</evidence>
<dbReference type="Gene3D" id="2.130.10.10">
    <property type="entry name" value="YVTN repeat-like/Quinoprotein amine dehydrogenase"/>
    <property type="match status" value="1"/>
</dbReference>
<evidence type="ECO:0000313" key="2">
    <source>
        <dbReference type="Proteomes" id="UP000002432"/>
    </source>
</evidence>
<dbReference type="KEGG" id="aba:Acid345_4503"/>